<organism evidence="1 2">
    <name type="scientific">Mythimna loreyi</name>
    <dbReference type="NCBI Taxonomy" id="667449"/>
    <lineage>
        <taxon>Eukaryota</taxon>
        <taxon>Metazoa</taxon>
        <taxon>Ecdysozoa</taxon>
        <taxon>Arthropoda</taxon>
        <taxon>Hexapoda</taxon>
        <taxon>Insecta</taxon>
        <taxon>Pterygota</taxon>
        <taxon>Neoptera</taxon>
        <taxon>Endopterygota</taxon>
        <taxon>Lepidoptera</taxon>
        <taxon>Glossata</taxon>
        <taxon>Ditrysia</taxon>
        <taxon>Noctuoidea</taxon>
        <taxon>Noctuidae</taxon>
        <taxon>Noctuinae</taxon>
        <taxon>Hadenini</taxon>
        <taxon>Mythimna</taxon>
    </lineage>
</organism>
<comment type="caution">
    <text evidence="1">The sequence shown here is derived from an EMBL/GenBank/DDBJ whole genome shotgun (WGS) entry which is preliminary data.</text>
</comment>
<reference evidence="1" key="1">
    <citation type="submission" date="2023-03" db="EMBL/GenBank/DDBJ databases">
        <title>Chromosome-level genomes of two armyworms, Mythimna separata and Mythimna loreyi, provide insights into the biosynthesis and reception of sex pheromones.</title>
        <authorList>
            <person name="Zhao H."/>
        </authorList>
    </citation>
    <scope>NUCLEOTIDE SEQUENCE</scope>
    <source>
        <strain evidence="1">BeijingLab</strain>
    </source>
</reference>
<evidence type="ECO:0000313" key="1">
    <source>
        <dbReference type="EMBL" id="KAJ8719855.1"/>
    </source>
</evidence>
<proteinExistence type="predicted"/>
<gene>
    <name evidence="1" type="ORF">PYW08_012030</name>
</gene>
<evidence type="ECO:0000313" key="2">
    <source>
        <dbReference type="Proteomes" id="UP001231649"/>
    </source>
</evidence>
<dbReference type="EMBL" id="CM056779">
    <property type="protein sequence ID" value="KAJ8719855.1"/>
    <property type="molecule type" value="Genomic_DNA"/>
</dbReference>
<accession>A0ACC2QNN9</accession>
<dbReference type="Proteomes" id="UP001231649">
    <property type="component" value="Chromosome 3"/>
</dbReference>
<name>A0ACC2QNN9_9NEOP</name>
<sequence length="2124" mass="237056">MMNGLALRINRGGGGKSKNSMGYSSIAIPTSLFENTDDNNADIQAFIESPSSDDQLAILKKIIEANKDSFHDGFMKFLVAAFFHAEAKHPIKCFISRHIIKNKHLQQPFSEALALQISALVSNKSSNYKQYVDIANKLLTSIENFQAGVVALRSVQRLLAEYLTGCLECCVATLREQETLSPVEKNEIFTLAHTSLRLLLHLVQKGTPDDISVLMRHFDSIRTVMQDLMFDDDVPMDTKSVCGILYLTMHVVEYGENSWIEVLDSSTTDTYLRNLLGLEAGRLSLYSAIPTVVAVDHLFTRTVDDGPGIVTLTNKILEIGDRSSSESAFILGVARTLLQISKLLDKLSDSATGLTLVNALLLFSWGHLEHYMDSVRHLTGQVLGCVVKYCAKMDRAGDNAALVSLTAALQTLERSRKSFYVCVSWLAAELSARDVLAVVHTSDVIHALHDQRLRNTASAALDAMLVKLCAECTLEQLRTALVDACVQSAAHADSAQLGVLEQLLARACARRPDLLTVLLPYIKESGELAPQPQDLKCVLMLLRVCRKSTVTHALSHAGDAEWKGVISYKVLKRAAVDAVDETRILSLNLIVESPKSTEVFAAGELRFVLHFLKYNINAQAPNFRQLTMSAMKKFIKRFEQSYAVIKRERQPNGVSDKVAYYLRFAEDLRRLCFHSLIPGTNYSRRFVALQVLAWCEQITLEGYERSWEPEYVEKLLLHLEDSYENNKAFALEVLASCPDHLLRSKKYTISLDIEDILLQASSLKPTECVSAAFKLDLLRTKLPDYILQDETCSVRASPVQFALCSRLLRAARAQLAVCARSVLAGAARAPMYGALHCLARNIQHLDAREISSDEQWTRLVADIIDTCMEVNAAVACVVNNSSPEGHLPMDMTVQVTDHGNTGNVTLDDGRQVTAQMVLLCAWRSVKEVSLLLGAICGRLSVEGEGDGASECRATLHAAQLQRVGEHFTSLLAETKHRGAFEQAYVGFTLLLDRLWRCRSPELHGLPRRWLAQLMRAIAEGEGALCATRRSAGVPFIIQALVTTELQVQGNPLCFHGCITELLELSASGSAEARGHALHVLRALFRHAALGERVAPHVARGLVAALHAFDAHSWASAWRRTWRAGSWPRCTPSTRTAGPYVSLYTTHALHALHVLRALFRHAALGERVAPHVARGLVAALHAFDAHSWAVRITLHYTRAARAARAVPARRAGRARGAARGARARGRAARLRRAQLGRTYHSTLHTRCTRCTCCARCSGTPRWESAWRRTWRAGSWPRCTPSTRTAGPYVSLYTTHALHALHVLRALFRHAALGERVAPHVARGLVAALHAFDAHSWAVRITLHYTRAARAARAARAVPARRAGRARGAARGARARGRAARLRRAQLGRTYHSTLHTRCTRCTCCARCSGTPRWESAWRRTWRAGSWPRCTPSTRTAGPYVSLYTTHALHALHVLRALFRHAALGERVAPHVARGLVAALHAFDAHSWAERNSSTLLLSALVQRVFGVQRSTMTGRIFFLRYPEVYDFMLEKLQEVSKESDSEVLRPSLYPVLLLLARLYPSSLEGTVSNLKLVAFIPHVLACARSGVMKTRQLAAKAIVPLISPEQYISHIQSMFELLHDSSIKRNYCHGILLQLVRLLQARGGEGGVALAQLWPAWASNAMWMLGWPGQVPCYLVADEFVKVLNLLIMRSPNVPQETVTDICSNLRILIFAPKPTTITPGRDICLSNAMYLYLILATQHYCTDTSDLVYKGLQHSSYEVVLSILNYLLILHKDLEAENSMFHEHLKSIADTTTLSNIKNDSYIKLLCKVLKSNYLECQEKSLKILVLEGNTQRYILETKLGVSVTEDMIIDKLFDFIQNEHEKVTHIYLQSLLNFVTDQIQDSRICLRVLLDVMRVVFECSSSENSEDTRRVVVGFIEKNIRQLLRSNKLEEENSKLSEAERFELRATIWATIITLLEDDEDAIRQRVSDVLSPTRVTPSRSGELALHLMRERGSEELEDGEGGDERDTALFALIALLDFQSVVVVADDVNDECRVFDQNERYNIYLEETIWTIACADILMNDYKANDATLTAIIDKPAYKQTFDKLCKDNIEVFRKMAAGQKLPRNDALNPKIELFVNKLRVR</sequence>
<protein>
    <submittedName>
        <fullName evidence="1">Uncharacterized protein</fullName>
    </submittedName>
</protein>
<keyword evidence="2" id="KW-1185">Reference proteome</keyword>